<dbReference type="AlphaFoldDB" id="A0A1H6C9J6"/>
<name>A0A1H6C9J6_9ACTN</name>
<dbReference type="EMBL" id="FNVO01000009">
    <property type="protein sequence ID" value="SEG69644.1"/>
    <property type="molecule type" value="Genomic_DNA"/>
</dbReference>
<protein>
    <recommendedName>
        <fullName evidence="1">DUF6817 domain-containing protein</fullName>
    </recommendedName>
</protein>
<evidence type="ECO:0000259" key="1">
    <source>
        <dbReference type="Pfam" id="PF20680"/>
    </source>
</evidence>
<gene>
    <name evidence="2" type="ORF">SAMN04489712_109104</name>
</gene>
<evidence type="ECO:0000313" key="3">
    <source>
        <dbReference type="Proteomes" id="UP000236723"/>
    </source>
</evidence>
<reference evidence="3" key="1">
    <citation type="submission" date="2016-10" db="EMBL/GenBank/DDBJ databases">
        <authorList>
            <person name="Varghese N."/>
            <person name="Submissions S."/>
        </authorList>
    </citation>
    <scope>NUCLEOTIDE SEQUENCE [LARGE SCALE GENOMIC DNA]</scope>
    <source>
        <strain evidence="3">DSM 43163</strain>
    </source>
</reference>
<accession>A0A1H6C9J6</accession>
<organism evidence="2 3">
    <name type="scientific">Thermomonospora echinospora</name>
    <dbReference type="NCBI Taxonomy" id="1992"/>
    <lineage>
        <taxon>Bacteria</taxon>
        <taxon>Bacillati</taxon>
        <taxon>Actinomycetota</taxon>
        <taxon>Actinomycetes</taxon>
        <taxon>Streptosporangiales</taxon>
        <taxon>Thermomonosporaceae</taxon>
        <taxon>Thermomonospora</taxon>
    </lineage>
</organism>
<proteinExistence type="predicted"/>
<dbReference type="Pfam" id="PF20680">
    <property type="entry name" value="DUF6817"/>
    <property type="match status" value="1"/>
</dbReference>
<feature type="domain" description="DUF6817" evidence="1">
    <location>
        <begin position="1"/>
        <end position="59"/>
    </location>
</feature>
<dbReference type="Proteomes" id="UP000236723">
    <property type="component" value="Unassembled WGS sequence"/>
</dbReference>
<evidence type="ECO:0000313" key="2">
    <source>
        <dbReference type="EMBL" id="SEG69644.1"/>
    </source>
</evidence>
<sequence length="141" mass="15752">MLERWRVRPAVRLAGLCHAFYGTDGFATALGETSRRAELVACIGEEAENLVYFYASCDRASSYPELARGGPFRDRFSGERSDPPPAARRDFAELTVANELDLVEINPEFRERYGPGLRDLFTSWDALLGDAARHAVRTVLP</sequence>
<dbReference type="InterPro" id="IPR049202">
    <property type="entry name" value="DUF6817"/>
</dbReference>
<keyword evidence="3" id="KW-1185">Reference proteome</keyword>